<evidence type="ECO:0000256" key="4">
    <source>
        <dbReference type="ARBA" id="ARBA00022553"/>
    </source>
</evidence>
<dbReference type="Pfam" id="PF07541">
    <property type="entry name" value="EIF_2_alpha"/>
    <property type="match status" value="1"/>
</dbReference>
<feature type="region of interest" description="Disordered" evidence="14">
    <location>
        <begin position="312"/>
        <end position="331"/>
    </location>
</feature>
<evidence type="ECO:0000256" key="9">
    <source>
        <dbReference type="ARBA" id="ARBA00022968"/>
    </source>
</evidence>
<comment type="similarity">
    <text evidence="2">Belongs to the methyltransferase superfamily.</text>
</comment>
<feature type="compositionally biased region" description="Polar residues" evidence="14">
    <location>
        <begin position="1405"/>
        <end position="1425"/>
    </location>
</feature>
<dbReference type="InterPro" id="IPR004159">
    <property type="entry name" value="Put_SAM_MeTrfase"/>
</dbReference>
<name>A0AAV6NM35_9ROSI</name>
<feature type="region of interest" description="Disordered" evidence="14">
    <location>
        <begin position="1394"/>
        <end position="1452"/>
    </location>
</feature>
<evidence type="ECO:0000256" key="10">
    <source>
        <dbReference type="ARBA" id="ARBA00022989"/>
    </source>
</evidence>
<dbReference type="FunFam" id="3.30.70.1130:FF:000001">
    <property type="entry name" value="Eukaryotic translation initiation factor 2 subunit 1"/>
    <property type="match status" value="1"/>
</dbReference>
<evidence type="ECO:0000256" key="8">
    <source>
        <dbReference type="ARBA" id="ARBA00022917"/>
    </source>
</evidence>
<feature type="compositionally biased region" description="Acidic residues" evidence="14">
    <location>
        <begin position="314"/>
        <end position="331"/>
    </location>
</feature>
<feature type="domain" description="S1 motif" evidence="16">
    <location>
        <begin position="21"/>
        <end position="92"/>
    </location>
</feature>
<feature type="transmembrane region" description="Helical" evidence="15">
    <location>
        <begin position="379"/>
        <end position="398"/>
    </location>
</feature>
<keyword evidence="4" id="KW-0597">Phosphoprotein</keyword>
<keyword evidence="3" id="KW-0396">Initiation factor</keyword>
<dbReference type="CDD" id="cd02440">
    <property type="entry name" value="AdoMet_MTases"/>
    <property type="match status" value="1"/>
</dbReference>
<proteinExistence type="inferred from homology"/>
<dbReference type="SMART" id="SM00316">
    <property type="entry name" value="S1"/>
    <property type="match status" value="1"/>
</dbReference>
<evidence type="ECO:0000256" key="6">
    <source>
        <dbReference type="ARBA" id="ARBA00022679"/>
    </source>
</evidence>
<keyword evidence="11 15" id="KW-0472">Membrane</keyword>
<evidence type="ECO:0000313" key="17">
    <source>
        <dbReference type="EMBL" id="KAG6599976.1"/>
    </source>
</evidence>
<dbReference type="GO" id="GO:0005802">
    <property type="term" value="C:trans-Golgi network"/>
    <property type="evidence" value="ECO:0007669"/>
    <property type="project" value="TreeGrafter"/>
</dbReference>
<protein>
    <submittedName>
        <fullName evidence="17">Methyltransferase PMT23</fullName>
    </submittedName>
</protein>
<dbReference type="Pfam" id="PF03141">
    <property type="entry name" value="Methyltransf_29"/>
    <property type="match status" value="1"/>
</dbReference>
<evidence type="ECO:0000256" key="13">
    <source>
        <dbReference type="ARBA" id="ARBA00060399"/>
    </source>
</evidence>
<comment type="similarity">
    <text evidence="1">Belongs to the eIF-2-alpha family.</text>
</comment>
<dbReference type="EMBL" id="JAGKQH010000004">
    <property type="protein sequence ID" value="KAG6599976.1"/>
    <property type="molecule type" value="Genomic_DNA"/>
</dbReference>
<keyword evidence="6" id="KW-0808">Transferase</keyword>
<evidence type="ECO:0000256" key="12">
    <source>
        <dbReference type="ARBA" id="ARBA00023180"/>
    </source>
</evidence>
<comment type="caution">
    <text evidence="17">The sequence shown here is derived from an EMBL/GenBank/DDBJ whole genome shotgun (WGS) entry which is preliminary data.</text>
</comment>
<dbReference type="FunFam" id="1.10.150.190:FF:000003">
    <property type="entry name" value="Eukaryotic translation initiation factor 2 subunit alpha"/>
    <property type="match status" value="1"/>
</dbReference>
<feature type="compositionally biased region" description="Basic and acidic residues" evidence="14">
    <location>
        <begin position="1063"/>
        <end position="1075"/>
    </location>
</feature>
<keyword evidence="18" id="KW-1185">Reference proteome</keyword>
<evidence type="ECO:0000256" key="15">
    <source>
        <dbReference type="SAM" id="Phobius"/>
    </source>
</evidence>
<evidence type="ECO:0000313" key="18">
    <source>
        <dbReference type="Proteomes" id="UP000685013"/>
    </source>
</evidence>
<dbReference type="InterPro" id="IPR003029">
    <property type="entry name" value="S1_domain"/>
</dbReference>
<evidence type="ECO:0000256" key="3">
    <source>
        <dbReference type="ARBA" id="ARBA00022540"/>
    </source>
</evidence>
<dbReference type="GO" id="GO:0005768">
    <property type="term" value="C:endosome"/>
    <property type="evidence" value="ECO:0007669"/>
    <property type="project" value="TreeGrafter"/>
</dbReference>
<evidence type="ECO:0000256" key="1">
    <source>
        <dbReference type="ARBA" id="ARBA00007223"/>
    </source>
</evidence>
<dbReference type="GO" id="GO:0003723">
    <property type="term" value="F:RNA binding"/>
    <property type="evidence" value="ECO:0007669"/>
    <property type="project" value="InterPro"/>
</dbReference>
<keyword evidence="5 17" id="KW-0489">Methyltransferase</keyword>
<dbReference type="FunFam" id="3.40.50.150:FF:000084">
    <property type="entry name" value="probable methyltransferase PMT23"/>
    <property type="match status" value="1"/>
</dbReference>
<organism evidence="17 18">
    <name type="scientific">Cucurbita argyrosperma subsp. sororia</name>
    <dbReference type="NCBI Taxonomy" id="37648"/>
    <lineage>
        <taxon>Eukaryota</taxon>
        <taxon>Viridiplantae</taxon>
        <taxon>Streptophyta</taxon>
        <taxon>Embryophyta</taxon>
        <taxon>Tracheophyta</taxon>
        <taxon>Spermatophyta</taxon>
        <taxon>Magnoliopsida</taxon>
        <taxon>eudicotyledons</taxon>
        <taxon>Gunneridae</taxon>
        <taxon>Pentapetalae</taxon>
        <taxon>rosids</taxon>
        <taxon>fabids</taxon>
        <taxon>Cucurbitales</taxon>
        <taxon>Cucurbitaceae</taxon>
        <taxon>Cucurbiteae</taxon>
        <taxon>Cucurbita</taxon>
    </lineage>
</organism>
<keyword evidence="12" id="KW-0325">Glycoprotein</keyword>
<accession>A0AAV6NM35</accession>
<evidence type="ECO:0000256" key="2">
    <source>
        <dbReference type="ARBA" id="ARBA00008361"/>
    </source>
</evidence>
<dbReference type="FunFam" id="2.40.50.140:FF:000015">
    <property type="entry name" value="Eukaryotic translation initiation factor 2 subunit alpha"/>
    <property type="match status" value="1"/>
</dbReference>
<keyword evidence="7 15" id="KW-0812">Transmembrane</keyword>
<evidence type="ECO:0000256" key="7">
    <source>
        <dbReference type="ARBA" id="ARBA00022692"/>
    </source>
</evidence>
<dbReference type="InterPro" id="IPR011488">
    <property type="entry name" value="TIF_2_asu"/>
</dbReference>
<feature type="non-terminal residue" evidence="17">
    <location>
        <position position="1"/>
    </location>
</feature>
<evidence type="ECO:0000256" key="14">
    <source>
        <dbReference type="SAM" id="MobiDB-lite"/>
    </source>
</evidence>
<feature type="region of interest" description="Disordered" evidence="14">
    <location>
        <begin position="1306"/>
        <end position="1327"/>
    </location>
</feature>
<keyword evidence="9" id="KW-0735">Signal-anchor</keyword>
<evidence type="ECO:0000256" key="11">
    <source>
        <dbReference type="ARBA" id="ARBA00023136"/>
    </source>
</evidence>
<dbReference type="PANTHER" id="PTHR10108">
    <property type="entry name" value="SAM-DEPENDENT METHYLTRANSFERASE"/>
    <property type="match status" value="1"/>
</dbReference>
<dbReference type="PROSITE" id="PS50126">
    <property type="entry name" value="S1"/>
    <property type="match status" value="1"/>
</dbReference>
<dbReference type="GO" id="GO:0003743">
    <property type="term" value="F:translation initiation factor activity"/>
    <property type="evidence" value="ECO:0007669"/>
    <property type="project" value="UniProtKB-KW"/>
</dbReference>
<evidence type="ECO:0000259" key="16">
    <source>
        <dbReference type="PROSITE" id="PS50126"/>
    </source>
</evidence>
<sequence length="1576" mass="178168">MASHSPNLECRMYEAKYPEVDMAVMIQVKNIADMGAYVSLLEYNNIEGMILFSELSRRRIRSVSSLIRVGRIEPVMVLRVDKEKGYIDLSKRRVSEEDIQACEERYNKSKLVHSIMRHVAETENIDLEDLYIHVGWPLYRKYGHAFEAFKVIVTDPDTVLNALTREVKEAGPDGQEVTKVVPAMSEDVKDALIKNIRRRMTPQPLKVRADIEMKCFQFDGVLHIKEAMRKAEAAGNDDCPVKIKLVAPPLYVLTTQTLDKEQGITVLEKAITACTEAIEHHKGKLVVKEAPRAVSERDDKLLAEHMAKLRQDNEEISGDEDSEEEEDTGMGEVDVENADDVRALFLLSSLSVSHLLLSDPRFCSSMAVSLQTFFQERKVPFFFTLSVLLFCFLILFFTNSFSLNPLVRTYSALRSPSETPSSSGVYSDSVLSHDLDSSSLAANFTWKLCNGSVAVDFVPCLDNFKAIKALESRKHMEHRERHCPSPSPRCLIPLPSGYKVPVPWPKSRDMIWYDNVPHPKLVEYKKDQHWVVKSGDYLNFPGGGTQFKDGVDRYIDFIQKTLSAIKWGKNIRVILDVGCGVASFGGYLLQKNVLAMSFAPKDEHEAQIQFALERGIPATLSVIGTQRLTFPDNVYDLIHCARCRVHWDADGGKPLLELNRILRPGGYFIWSATPVYRDDERDKSVWNAMVLLTKSMCWKVVKKTSDSSGVGLVIYQKPTTTSCYDKRSENDPPICDEKNKRNNSWYVPLTRCISQLPVDSKGNYYAWPSPWPQRLTSKPLSLSVESNAEEKFLEDTKHWSTVVSDVYRVNVGIDWSSIRNVLDMNAGYGGFAAALIDLPLWVMNVVPIDVPDTLSIIFDRGLIGLYHDWCESLNTYPRTYDLLHSSFLFTVLKRRCDVVDTVVEMDRIVRPGGYVVIQESLEVIKELGPMFRSLHCGEKKLIDYVLLASATGSQGSTRPNLVSGLEMAATMHAKINRRKLDKLNIIKICEEILNPSVPMALRLSGILMGGVVIVYERKVKILYEDVTRLLVEINEAWKVKTVTEPTVIPKGKSLAKKQAVTRPKKDPRDIGDHESQSINFSRSTSPMRFQQTAFFTLRLDSVDEPYINDKTMEDDPSQNFHQTDAENITLLERLDEYQSNTNTFNRFERFDIEEDEETQLNFASVDQTQIPVIPRSSPPLDNYLEGPPDAEVQDQHLERNVMQQAYEPKELRQVKKVAIKRKTKRTAASQMDYEQTMVPGYIYQSWLQDVSDLRTGARSSMKVANLMDLPPVVLSGRLFSDGGREVYYPAPLLELWMKSIRNPRDSPSVRNSAVLPPEPSLSSQPERVNFPDRMDFPFEDHHSGVGSQSFGASIEKLRTKPVNEDIQAEILLGELRPNFMDNVMRLAERNQVVTPGNSGIGMRPVSSSASEHGVFSYNSETNSARSNKKRPYSSSRHSSGGLEPVDEENQWHHSDPNFKLARLSENDTDLLVETARTQTQVTQPAIKHSPADKITDSIRMQMKAHFDTPGAAPTESLNNLTAGMNCKAAAMLFYHTCGIFSSQISSIFLYFCSAVLDIIRKSRVIGLTDKVKSLRK</sequence>
<dbReference type="InterPro" id="IPR044126">
    <property type="entry name" value="S1_IF2_alpha"/>
</dbReference>
<comment type="subcellular location">
    <subcellularLocation>
        <location evidence="13">Endomembrane system</location>
        <topology evidence="13">Single-pass type II membrane protein</topology>
    </subcellularLocation>
</comment>
<dbReference type="PANTHER" id="PTHR10108:SF887">
    <property type="entry name" value="METHYLTRANSFERASE PMT22-RELATED"/>
    <property type="match status" value="1"/>
</dbReference>
<dbReference type="CDD" id="cd04452">
    <property type="entry name" value="S1_IF2_alpha"/>
    <property type="match status" value="1"/>
</dbReference>
<dbReference type="Pfam" id="PF00575">
    <property type="entry name" value="S1"/>
    <property type="match status" value="1"/>
</dbReference>
<dbReference type="Pfam" id="PF04825">
    <property type="entry name" value="Rad21_Rec8_N"/>
    <property type="match status" value="1"/>
</dbReference>
<dbReference type="GO" id="GO:0032259">
    <property type="term" value="P:methylation"/>
    <property type="evidence" value="ECO:0007669"/>
    <property type="project" value="UniProtKB-KW"/>
</dbReference>
<dbReference type="GO" id="GO:0008168">
    <property type="term" value="F:methyltransferase activity"/>
    <property type="evidence" value="ECO:0007669"/>
    <property type="project" value="UniProtKB-KW"/>
</dbReference>
<reference evidence="17 18" key="1">
    <citation type="journal article" date="2021" name="Hortic Res">
        <title>The domestication of Cucurbita argyrosperma as revealed by the genome of its wild relative.</title>
        <authorList>
            <person name="Barrera-Redondo J."/>
            <person name="Sanchez-de la Vega G."/>
            <person name="Aguirre-Liguori J.A."/>
            <person name="Castellanos-Morales G."/>
            <person name="Gutierrez-Guerrero Y.T."/>
            <person name="Aguirre-Dugua X."/>
            <person name="Aguirre-Planter E."/>
            <person name="Tenaillon M.I."/>
            <person name="Lira-Saade R."/>
            <person name="Eguiarte L.E."/>
        </authorList>
    </citation>
    <scope>NUCLEOTIDE SEQUENCE [LARGE SCALE GENOMIC DNA]</scope>
    <source>
        <strain evidence="17">JBR-2021</strain>
    </source>
</reference>
<feature type="region of interest" description="Disordered" evidence="14">
    <location>
        <begin position="1053"/>
        <end position="1082"/>
    </location>
</feature>
<dbReference type="InterPro" id="IPR006910">
    <property type="entry name" value="Rad21_Rec8_N"/>
</dbReference>
<keyword evidence="10 15" id="KW-1133">Transmembrane helix</keyword>
<evidence type="ECO:0000256" key="5">
    <source>
        <dbReference type="ARBA" id="ARBA00022603"/>
    </source>
</evidence>
<dbReference type="Proteomes" id="UP000685013">
    <property type="component" value="Chromosome 4"/>
</dbReference>
<gene>
    <name evidence="17" type="ORF">SDJN03_05209</name>
</gene>
<keyword evidence="8" id="KW-0648">Protein biosynthesis</keyword>